<comment type="caution">
    <text evidence="2">The sequence shown here is derived from an EMBL/GenBank/DDBJ whole genome shotgun (WGS) entry which is preliminary data.</text>
</comment>
<keyword evidence="3" id="KW-1185">Reference proteome</keyword>
<gene>
    <name evidence="2" type="ORF">HW555_005084</name>
</gene>
<dbReference type="PANTHER" id="PTHR46599">
    <property type="entry name" value="PIGGYBAC TRANSPOSABLE ELEMENT-DERIVED PROTEIN 4"/>
    <property type="match status" value="1"/>
</dbReference>
<sequence>SPVYPSTSNDAFTSSDFTQRTRPLISSNRSRNSLPKEWKIVRKVHTVPNFDKKISIIESIVVETNRYAEHKQSKNWTDVTSQEIKAYFGILIMMGLNPLPDMELYWSTLTAGPISAIKWADSRVVTVLTTAHDPRDTMFVKPIQKDGTRKDTLIPTAIASYTLTMGGVDHFDHF</sequence>
<feature type="domain" description="PiggyBac transposable element-derived protein" evidence="1">
    <location>
        <begin position="55"/>
        <end position="108"/>
    </location>
</feature>
<reference evidence="2" key="1">
    <citation type="submission" date="2020-08" db="EMBL/GenBank/DDBJ databases">
        <title>Spodoptera exigua strain:BAW_Kor-Di-RS1 Genome sequencing and assembly.</title>
        <authorList>
            <person name="Kim J."/>
            <person name="Nam H.Y."/>
            <person name="Kwon M."/>
            <person name="Choi J.H."/>
            <person name="Cho S.R."/>
            <person name="Kim G.-H."/>
        </authorList>
    </citation>
    <scope>NUCLEOTIDE SEQUENCE</scope>
    <source>
        <strain evidence="2">BAW_Kor-Di-RS1</strain>
        <tissue evidence="2">Whole-body</tissue>
    </source>
</reference>
<dbReference type="EMBL" id="JACKWZ010000063">
    <property type="protein sequence ID" value="KAF9417939.1"/>
    <property type="molecule type" value="Genomic_DNA"/>
</dbReference>
<dbReference type="InterPro" id="IPR029526">
    <property type="entry name" value="PGBD"/>
</dbReference>
<dbReference type="Pfam" id="PF13843">
    <property type="entry name" value="DDE_Tnp_1_7"/>
    <property type="match status" value="1"/>
</dbReference>
<dbReference type="Proteomes" id="UP000648187">
    <property type="component" value="Unassembled WGS sequence"/>
</dbReference>
<proteinExistence type="predicted"/>
<organism evidence="2 3">
    <name type="scientific">Spodoptera exigua</name>
    <name type="common">Beet armyworm</name>
    <name type="synonym">Noctua fulgens</name>
    <dbReference type="NCBI Taxonomy" id="7107"/>
    <lineage>
        <taxon>Eukaryota</taxon>
        <taxon>Metazoa</taxon>
        <taxon>Ecdysozoa</taxon>
        <taxon>Arthropoda</taxon>
        <taxon>Hexapoda</taxon>
        <taxon>Insecta</taxon>
        <taxon>Pterygota</taxon>
        <taxon>Neoptera</taxon>
        <taxon>Endopterygota</taxon>
        <taxon>Lepidoptera</taxon>
        <taxon>Glossata</taxon>
        <taxon>Ditrysia</taxon>
        <taxon>Noctuoidea</taxon>
        <taxon>Noctuidae</taxon>
        <taxon>Amphipyrinae</taxon>
        <taxon>Spodoptera</taxon>
    </lineage>
</organism>
<accession>A0A835GJ13</accession>
<protein>
    <recommendedName>
        <fullName evidence="1">PiggyBac transposable element-derived protein domain-containing protein</fullName>
    </recommendedName>
</protein>
<feature type="non-terminal residue" evidence="2">
    <location>
        <position position="174"/>
    </location>
</feature>
<dbReference type="AlphaFoldDB" id="A0A835GJ13"/>
<evidence type="ECO:0000259" key="1">
    <source>
        <dbReference type="Pfam" id="PF13843"/>
    </source>
</evidence>
<name>A0A835GJ13_SPOEX</name>
<dbReference type="PANTHER" id="PTHR46599:SF3">
    <property type="entry name" value="PIGGYBAC TRANSPOSABLE ELEMENT-DERIVED PROTEIN 4"/>
    <property type="match status" value="1"/>
</dbReference>
<feature type="non-terminal residue" evidence="2">
    <location>
        <position position="1"/>
    </location>
</feature>
<evidence type="ECO:0000313" key="2">
    <source>
        <dbReference type="EMBL" id="KAF9417939.1"/>
    </source>
</evidence>
<evidence type="ECO:0000313" key="3">
    <source>
        <dbReference type="Proteomes" id="UP000648187"/>
    </source>
</evidence>